<reference evidence="1" key="1">
    <citation type="submission" date="2018-11" db="EMBL/GenBank/DDBJ databases">
        <authorList>
            <consortium name="Genoscope - CEA"/>
            <person name="William W."/>
        </authorList>
    </citation>
    <scope>NUCLEOTIDE SEQUENCE</scope>
</reference>
<gene>
    <name evidence="1" type="ORF">BOLC4T23421H</name>
</gene>
<accession>A0A3P6BZG6</accession>
<evidence type="ECO:0000313" key="1">
    <source>
        <dbReference type="EMBL" id="VDD07260.1"/>
    </source>
</evidence>
<dbReference type="EMBL" id="LR031873">
    <property type="protein sequence ID" value="VDD07260.1"/>
    <property type="molecule type" value="Genomic_DNA"/>
</dbReference>
<sequence>VQRERRKNEQGKQASAMIGTLGRLGKVSIAKTVFKSALSGGYGNTVYAFSALISA</sequence>
<dbReference type="AlphaFoldDB" id="A0A3P6BZG6"/>
<proteinExistence type="predicted"/>
<organism evidence="1">
    <name type="scientific">Brassica oleracea</name>
    <name type="common">Wild cabbage</name>
    <dbReference type="NCBI Taxonomy" id="3712"/>
    <lineage>
        <taxon>Eukaryota</taxon>
        <taxon>Viridiplantae</taxon>
        <taxon>Streptophyta</taxon>
        <taxon>Embryophyta</taxon>
        <taxon>Tracheophyta</taxon>
        <taxon>Spermatophyta</taxon>
        <taxon>Magnoliopsida</taxon>
        <taxon>eudicotyledons</taxon>
        <taxon>Gunneridae</taxon>
        <taxon>Pentapetalae</taxon>
        <taxon>rosids</taxon>
        <taxon>malvids</taxon>
        <taxon>Brassicales</taxon>
        <taxon>Brassicaceae</taxon>
        <taxon>Brassiceae</taxon>
        <taxon>Brassica</taxon>
    </lineage>
</organism>
<feature type="non-terminal residue" evidence="1">
    <location>
        <position position="1"/>
    </location>
</feature>
<feature type="non-terminal residue" evidence="1">
    <location>
        <position position="55"/>
    </location>
</feature>
<protein>
    <submittedName>
        <fullName evidence="1">Uncharacterized protein</fullName>
    </submittedName>
</protein>
<name>A0A3P6BZG6_BRAOL</name>